<dbReference type="OrthoDB" id="288590at2759"/>
<evidence type="ECO:0000259" key="6">
    <source>
        <dbReference type="PROSITE" id="PS51471"/>
    </source>
</evidence>
<dbReference type="InterPro" id="IPR005123">
    <property type="entry name" value="Oxoglu/Fe-dep_dioxygenase_dom"/>
</dbReference>
<evidence type="ECO:0000256" key="3">
    <source>
        <dbReference type="ARBA" id="ARBA00023002"/>
    </source>
</evidence>
<reference evidence="7 8" key="1">
    <citation type="submission" date="2016-06" db="EMBL/GenBank/DDBJ databases">
        <title>Comparative genomics of the ectomycorrhizal sister species Rhizopogon vinicolor and Rhizopogon vesiculosus (Basidiomycota: Boletales) reveals a divergence of the mating type B locus.</title>
        <authorList>
            <consortium name="DOE Joint Genome Institute"/>
            <person name="Mujic A.B."/>
            <person name="Kuo A."/>
            <person name="Tritt A."/>
            <person name="Lipzen A."/>
            <person name="Chen C."/>
            <person name="Johnson J."/>
            <person name="Sharma A."/>
            <person name="Barry K."/>
            <person name="Grigoriev I.V."/>
            <person name="Spatafora J.W."/>
        </authorList>
    </citation>
    <scope>NUCLEOTIDE SEQUENCE [LARGE SCALE GENOMIC DNA]</scope>
    <source>
        <strain evidence="7 8">AM-OR11-026</strain>
    </source>
</reference>
<dbReference type="FunCoup" id="A0A1B7N0P9">
    <property type="interactions" value="6"/>
</dbReference>
<dbReference type="STRING" id="1314800.A0A1B7N0P9"/>
<name>A0A1B7N0P9_9AGAM</name>
<dbReference type="SUPFAM" id="SSF51197">
    <property type="entry name" value="Clavaminate synthase-like"/>
    <property type="match status" value="1"/>
</dbReference>
<dbReference type="Gene3D" id="2.60.120.330">
    <property type="entry name" value="B-lactam Antibiotic, Isopenicillin N Synthase, Chain"/>
    <property type="match status" value="1"/>
</dbReference>
<keyword evidence="3 5" id="KW-0560">Oxidoreductase</keyword>
<sequence>MSLAESASATNGAFQDIPVIDLSSATSPNESERKALAQQIRDACMNVGFFYVKNHGIPPECIDDVLEVSKEYYSLPIEEKMKLHHKSLVTNFRGYSPLLDANIEPGNAGDNHEGFEFSWEELVPNANDEKRHDGAMAGANVWPERPEGYREAMLKYYHAAIAVGKMLFPLFALSLNLPERYFDDKTRNSAALMNALHYPPQTGPVDDRVVGIGAHTDFECFTILWQQPGIQALQVLNSEKIWINAPPIEGTLVINLGDQFTRWTNDIFKSTVHRAVNRNGVDRYSIPLFFGTDYDVNIEPIASCVSAERPARYEPITAGEYVNQRLKAMYY</sequence>
<dbReference type="Pfam" id="PF14226">
    <property type="entry name" value="DIOX_N"/>
    <property type="match status" value="1"/>
</dbReference>
<evidence type="ECO:0000256" key="1">
    <source>
        <dbReference type="ARBA" id="ARBA00008056"/>
    </source>
</evidence>
<dbReference type="EMBL" id="KV448295">
    <property type="protein sequence ID" value="OAX38440.1"/>
    <property type="molecule type" value="Genomic_DNA"/>
</dbReference>
<dbReference type="InterPro" id="IPR027443">
    <property type="entry name" value="IPNS-like_sf"/>
</dbReference>
<evidence type="ECO:0000256" key="5">
    <source>
        <dbReference type="RuleBase" id="RU003682"/>
    </source>
</evidence>
<keyword evidence="8" id="KW-1185">Reference proteome</keyword>
<accession>A0A1B7N0P9</accession>
<evidence type="ECO:0000256" key="2">
    <source>
        <dbReference type="ARBA" id="ARBA00022723"/>
    </source>
</evidence>
<dbReference type="GO" id="GO:0016491">
    <property type="term" value="F:oxidoreductase activity"/>
    <property type="evidence" value="ECO:0007669"/>
    <property type="project" value="UniProtKB-KW"/>
</dbReference>
<evidence type="ECO:0000313" key="7">
    <source>
        <dbReference type="EMBL" id="OAX38440.1"/>
    </source>
</evidence>
<organism evidence="7 8">
    <name type="scientific">Rhizopogon vinicolor AM-OR11-026</name>
    <dbReference type="NCBI Taxonomy" id="1314800"/>
    <lineage>
        <taxon>Eukaryota</taxon>
        <taxon>Fungi</taxon>
        <taxon>Dikarya</taxon>
        <taxon>Basidiomycota</taxon>
        <taxon>Agaricomycotina</taxon>
        <taxon>Agaricomycetes</taxon>
        <taxon>Agaricomycetidae</taxon>
        <taxon>Boletales</taxon>
        <taxon>Suillineae</taxon>
        <taxon>Rhizopogonaceae</taxon>
        <taxon>Rhizopogon</taxon>
    </lineage>
</organism>
<protein>
    <submittedName>
        <fullName evidence="7">Clavaminate synthase-like protein</fullName>
    </submittedName>
</protein>
<comment type="similarity">
    <text evidence="1 5">Belongs to the iron/ascorbate-dependent oxidoreductase family.</text>
</comment>
<dbReference type="PROSITE" id="PS51471">
    <property type="entry name" value="FE2OG_OXY"/>
    <property type="match status" value="1"/>
</dbReference>
<proteinExistence type="inferred from homology"/>
<dbReference type="GO" id="GO:0046872">
    <property type="term" value="F:metal ion binding"/>
    <property type="evidence" value="ECO:0007669"/>
    <property type="project" value="UniProtKB-KW"/>
</dbReference>
<keyword evidence="4 5" id="KW-0408">Iron</keyword>
<dbReference type="PRINTS" id="PR00682">
    <property type="entry name" value="IPNSYNTHASE"/>
</dbReference>
<dbReference type="InParanoid" id="A0A1B7N0P9"/>
<dbReference type="PANTHER" id="PTHR10209">
    <property type="entry name" value="OXIDOREDUCTASE, 2OG-FE II OXYGENASE FAMILY PROTEIN"/>
    <property type="match status" value="1"/>
</dbReference>
<evidence type="ECO:0000256" key="4">
    <source>
        <dbReference type="ARBA" id="ARBA00023004"/>
    </source>
</evidence>
<gene>
    <name evidence="7" type="ORF">K503DRAFT_866143</name>
</gene>
<dbReference type="AlphaFoldDB" id="A0A1B7N0P9"/>
<dbReference type="Pfam" id="PF03171">
    <property type="entry name" value="2OG-FeII_Oxy"/>
    <property type="match status" value="1"/>
</dbReference>
<dbReference type="InterPro" id="IPR026992">
    <property type="entry name" value="DIOX_N"/>
</dbReference>
<dbReference type="Proteomes" id="UP000092154">
    <property type="component" value="Unassembled WGS sequence"/>
</dbReference>
<dbReference type="InterPro" id="IPR044861">
    <property type="entry name" value="IPNS-like_FE2OG_OXY"/>
</dbReference>
<feature type="domain" description="Fe2OG dioxygenase" evidence="6">
    <location>
        <begin position="186"/>
        <end position="292"/>
    </location>
</feature>
<keyword evidence="2 5" id="KW-0479">Metal-binding</keyword>
<evidence type="ECO:0000313" key="8">
    <source>
        <dbReference type="Proteomes" id="UP000092154"/>
    </source>
</evidence>
<dbReference type="PANTHER" id="PTHR10209:SF881">
    <property type="entry name" value="FI07970P-RELATED"/>
    <property type="match status" value="1"/>
</dbReference>